<dbReference type="Pfam" id="PF02978">
    <property type="entry name" value="SRP_SPB"/>
    <property type="match status" value="1"/>
</dbReference>
<dbReference type="GO" id="GO:0005525">
    <property type="term" value="F:GTP binding"/>
    <property type="evidence" value="ECO:0007669"/>
    <property type="project" value="UniProtKB-UniRule"/>
</dbReference>
<dbReference type="Gene3D" id="1.10.260.30">
    <property type="entry name" value="Signal recognition particle, SRP54 subunit, M-domain"/>
    <property type="match status" value="1"/>
</dbReference>
<dbReference type="InterPro" id="IPR013822">
    <property type="entry name" value="Signal_recog_particl_SRP54_hlx"/>
</dbReference>
<evidence type="ECO:0000256" key="6">
    <source>
        <dbReference type="ARBA" id="ARBA00023135"/>
    </source>
</evidence>
<dbReference type="GO" id="GO:0003924">
    <property type="term" value="F:GTPase activity"/>
    <property type="evidence" value="ECO:0007669"/>
    <property type="project" value="UniProtKB-UniRule"/>
</dbReference>
<sequence>MAFEGLAEKLQAVFKRLRGKGKLTEADVEAALREVRLALLEADVNFKVVKDFIARVRERAVGQEVLESLTPAQQVIKIVHDELTQLMGGQHARLDLGGELPAVVMLVGLQGSGKTTTAAKLARLLTRQGRQPLLVAADVYRPAAVEQLVTLGQQVQVPVYAPGTDRDPVDIAREGVAEARRRGRDVVLIDTAGRLHIDDALMEELERIRQAVAPREILLVVDAMTGQDAVNVAETFHRRLGIDGVILTKLDGDARGGAALSVRAVTGRPIKFAGLGERVDQLEPFHPERMASRILGMGDVLSLIEKAQAVFDAQQAQRLERKLREQAFDLEDFLEQLRQVRKMGPLDQLLAMIPGLGGRLKDVTVDERELRRIEAIIQSMTPEERRRPEIINASRRRRIAMGSGTRVQDVNRLLKQFAETQRLMKQVAGAARRGRRGLGNLPFPR</sequence>
<keyword evidence="7 9" id="KW-0687">Ribonucleoprotein</keyword>
<comment type="domain">
    <text evidence="9">Composed of three domains: the N-terminal N domain, which is responsible for interactions with the ribosome, the central G domain, which binds GTP, and the C-terminal M domain, which binds the RNA and the signal sequence of the RNC.</text>
</comment>
<feature type="binding site" evidence="9">
    <location>
        <begin position="248"/>
        <end position="251"/>
    </location>
    <ligand>
        <name>GTP</name>
        <dbReference type="ChEBI" id="CHEBI:37565"/>
    </ligand>
</feature>
<evidence type="ECO:0000256" key="7">
    <source>
        <dbReference type="ARBA" id="ARBA00023274"/>
    </source>
</evidence>
<dbReference type="Proteomes" id="UP000005710">
    <property type="component" value="Unassembled WGS sequence"/>
</dbReference>
<comment type="catalytic activity">
    <reaction evidence="8 9">
        <text>GTP + H2O = GDP + phosphate + H(+)</text>
        <dbReference type="Rhea" id="RHEA:19669"/>
        <dbReference type="ChEBI" id="CHEBI:15377"/>
        <dbReference type="ChEBI" id="CHEBI:15378"/>
        <dbReference type="ChEBI" id="CHEBI:37565"/>
        <dbReference type="ChEBI" id="CHEBI:43474"/>
        <dbReference type="ChEBI" id="CHEBI:58189"/>
        <dbReference type="EC" id="3.6.5.4"/>
    </reaction>
</comment>
<dbReference type="HOGENOM" id="CLU_009301_6_0_9"/>
<evidence type="ECO:0000256" key="2">
    <source>
        <dbReference type="ARBA" id="ARBA00022741"/>
    </source>
</evidence>
<dbReference type="SMART" id="SM00962">
    <property type="entry name" value="SRP54"/>
    <property type="match status" value="1"/>
</dbReference>
<comment type="caution">
    <text evidence="11">The sequence shown here is derived from an EMBL/GenBank/DDBJ whole genome shotgun (WGS) entry which is preliminary data.</text>
</comment>
<name>K6QBH2_9FIRM</name>
<dbReference type="SMART" id="SM00382">
    <property type="entry name" value="AAA"/>
    <property type="match status" value="1"/>
</dbReference>
<comment type="subunit">
    <text evidence="9">Part of the signal recognition particle protein translocation system, which is composed of SRP and FtsY.</text>
</comment>
<dbReference type="InterPro" id="IPR000897">
    <property type="entry name" value="SRP54_GTPase_dom"/>
</dbReference>
<dbReference type="PROSITE" id="PS00300">
    <property type="entry name" value="SRP54"/>
    <property type="match status" value="1"/>
</dbReference>
<dbReference type="SUPFAM" id="SSF47446">
    <property type="entry name" value="Signal peptide-binding domain"/>
    <property type="match status" value="1"/>
</dbReference>
<dbReference type="Pfam" id="PF02881">
    <property type="entry name" value="SRP54_N"/>
    <property type="match status" value="1"/>
</dbReference>
<proteinExistence type="inferred from homology"/>
<dbReference type="NCBIfam" id="TIGR00959">
    <property type="entry name" value="ffh"/>
    <property type="match status" value="1"/>
</dbReference>
<dbReference type="InterPro" id="IPR022941">
    <property type="entry name" value="SRP54"/>
</dbReference>
<dbReference type="InterPro" id="IPR004125">
    <property type="entry name" value="Signal_recog_particle_SRP54_M"/>
</dbReference>
<keyword evidence="2 9" id="KW-0547">Nucleotide-binding</keyword>
<dbReference type="Gene3D" id="3.40.50.300">
    <property type="entry name" value="P-loop containing nucleotide triphosphate hydrolases"/>
    <property type="match status" value="1"/>
</dbReference>
<dbReference type="InterPro" id="IPR036891">
    <property type="entry name" value="Signal_recog_part_SRP54_M_sf"/>
</dbReference>
<evidence type="ECO:0000256" key="1">
    <source>
        <dbReference type="ARBA" id="ARBA00005450"/>
    </source>
</evidence>
<accession>K6QBH2</accession>
<dbReference type="HAMAP" id="MF_00306">
    <property type="entry name" value="SRP54"/>
    <property type="match status" value="1"/>
</dbReference>
<dbReference type="FunFam" id="3.40.50.300:FF:000022">
    <property type="entry name" value="Signal recognition particle 54 kDa subunit"/>
    <property type="match status" value="1"/>
</dbReference>
<organism evidence="11 12">
    <name type="scientific">Thermaerobacter subterraneus DSM 13965</name>
    <dbReference type="NCBI Taxonomy" id="867903"/>
    <lineage>
        <taxon>Bacteria</taxon>
        <taxon>Bacillati</taxon>
        <taxon>Bacillota</taxon>
        <taxon>Clostridia</taxon>
        <taxon>Eubacteriales</taxon>
        <taxon>Clostridiales Family XVII. Incertae Sedis</taxon>
        <taxon>Thermaerobacter</taxon>
    </lineage>
</organism>
<reference evidence="11" key="2">
    <citation type="submission" date="2012-10" db="EMBL/GenBank/DDBJ databases">
        <title>Improved high-quality draft of Thermaerobacter subterraneus C21, DSM 13965.</title>
        <authorList>
            <consortium name="DOE Joint Genome Institute"/>
            <person name="Eisen J."/>
            <person name="Huntemann M."/>
            <person name="Wei C.-L."/>
            <person name="Han J."/>
            <person name="Detter J.C."/>
            <person name="Han C."/>
            <person name="Tapia R."/>
            <person name="Chen A."/>
            <person name="Kyrpides N."/>
            <person name="Mavromatis K."/>
            <person name="Markowitz V."/>
            <person name="Szeto E."/>
            <person name="Ivanova N."/>
            <person name="Mikhailova N."/>
            <person name="Ovchinnikova G."/>
            <person name="Pagani I."/>
            <person name="Pati A."/>
            <person name="Goodwin L."/>
            <person name="Nordberg H.P."/>
            <person name="Cantor M.N."/>
            <person name="Hua S.X."/>
            <person name="Woyke T."/>
            <person name="Eisen J."/>
            <person name="Klenk H.-P."/>
        </authorList>
    </citation>
    <scope>NUCLEOTIDE SEQUENCE [LARGE SCALE GENOMIC DNA]</scope>
    <source>
        <strain evidence="11">DSM 13965</strain>
    </source>
</reference>
<reference evidence="11" key="1">
    <citation type="submission" date="2010-10" db="EMBL/GenBank/DDBJ databases">
        <authorList>
            <consortium name="US DOE Joint Genome Institute (JGI-PGF)"/>
            <person name="Lucas S."/>
            <person name="Copeland A."/>
            <person name="Lapidus A."/>
            <person name="Bruce D."/>
            <person name="Goodwin L."/>
            <person name="Pitluck S."/>
            <person name="Kyrpides N."/>
            <person name="Mavromatis K."/>
            <person name="Detter J.C."/>
            <person name="Han C."/>
            <person name="Land M."/>
            <person name="Hauser L."/>
            <person name="Markowitz V."/>
            <person name="Cheng J.-F."/>
            <person name="Hugenholtz P."/>
            <person name="Woyke T."/>
            <person name="Wu D."/>
            <person name="Pukall R."/>
            <person name="Wahrenburg C."/>
            <person name="Brambilla E."/>
            <person name="Klenk H.-P."/>
            <person name="Eisen J.A."/>
        </authorList>
    </citation>
    <scope>NUCLEOTIDE SEQUENCE [LARGE SCALE GENOMIC DNA]</scope>
    <source>
        <strain evidence="11">DSM 13965</strain>
    </source>
</reference>
<evidence type="ECO:0000256" key="8">
    <source>
        <dbReference type="ARBA" id="ARBA00048027"/>
    </source>
</evidence>
<dbReference type="PANTHER" id="PTHR11564">
    <property type="entry name" value="SIGNAL RECOGNITION PARTICLE 54K PROTEIN SRP54"/>
    <property type="match status" value="1"/>
</dbReference>
<dbReference type="EC" id="3.6.5.4" evidence="9"/>
<dbReference type="SUPFAM" id="SSF52540">
    <property type="entry name" value="P-loop containing nucleoside triphosphate hydrolases"/>
    <property type="match status" value="1"/>
</dbReference>
<dbReference type="InterPro" id="IPR042101">
    <property type="entry name" value="SRP54_N_sf"/>
</dbReference>
<dbReference type="GO" id="GO:0006614">
    <property type="term" value="P:SRP-dependent cotranslational protein targeting to membrane"/>
    <property type="evidence" value="ECO:0007669"/>
    <property type="project" value="InterPro"/>
</dbReference>
<dbReference type="CDD" id="cd18539">
    <property type="entry name" value="SRP_G"/>
    <property type="match status" value="1"/>
</dbReference>
<keyword evidence="4 9" id="KW-0694">RNA-binding</keyword>
<dbReference type="GO" id="GO:0008312">
    <property type="term" value="F:7S RNA binding"/>
    <property type="evidence" value="ECO:0007669"/>
    <property type="project" value="InterPro"/>
</dbReference>
<dbReference type="STRING" id="867903.ThesuDRAFT_00298"/>
<evidence type="ECO:0000256" key="9">
    <source>
        <dbReference type="HAMAP-Rule" id="MF_00306"/>
    </source>
</evidence>
<dbReference type="EMBL" id="AENY02000005">
    <property type="protein sequence ID" value="EKP93701.1"/>
    <property type="molecule type" value="Genomic_DNA"/>
</dbReference>
<dbReference type="OrthoDB" id="9804720at2"/>
<feature type="binding site" evidence="9">
    <location>
        <begin position="190"/>
        <end position="194"/>
    </location>
    <ligand>
        <name>GTP</name>
        <dbReference type="ChEBI" id="CHEBI:37565"/>
    </ligand>
</feature>
<feature type="binding site" evidence="9">
    <location>
        <begin position="108"/>
        <end position="115"/>
    </location>
    <ligand>
        <name>GTP</name>
        <dbReference type="ChEBI" id="CHEBI:37565"/>
    </ligand>
</feature>
<keyword evidence="3 9" id="KW-0378">Hydrolase</keyword>
<dbReference type="InterPro" id="IPR003593">
    <property type="entry name" value="AAA+_ATPase"/>
</dbReference>
<keyword evidence="12" id="KW-1185">Reference proteome</keyword>
<dbReference type="InterPro" id="IPR004780">
    <property type="entry name" value="SRP"/>
</dbReference>
<dbReference type="Gene3D" id="1.20.120.140">
    <property type="entry name" value="Signal recognition particle SRP54, nucleotide-binding domain"/>
    <property type="match status" value="1"/>
</dbReference>
<feature type="domain" description="SRP54-type proteins GTP-binding" evidence="10">
    <location>
        <begin position="269"/>
        <end position="282"/>
    </location>
</feature>
<comment type="subcellular location">
    <subcellularLocation>
        <location evidence="9">Cytoplasm</location>
    </subcellularLocation>
    <text evidence="9">The SRP-RNC complex is targeted to the cytoplasmic membrane.</text>
</comment>
<dbReference type="InterPro" id="IPR027417">
    <property type="entry name" value="P-loop_NTPase"/>
</dbReference>
<keyword evidence="9" id="KW-0963">Cytoplasm</keyword>
<evidence type="ECO:0000256" key="4">
    <source>
        <dbReference type="ARBA" id="ARBA00022884"/>
    </source>
</evidence>
<keyword evidence="5 9" id="KW-0342">GTP-binding</keyword>
<evidence type="ECO:0000313" key="12">
    <source>
        <dbReference type="Proteomes" id="UP000005710"/>
    </source>
</evidence>
<gene>
    <name evidence="9" type="primary">ffh</name>
    <name evidence="11" type="ORF">ThesuDRAFT_00298</name>
</gene>
<dbReference type="GO" id="GO:0048500">
    <property type="term" value="C:signal recognition particle"/>
    <property type="evidence" value="ECO:0007669"/>
    <property type="project" value="UniProtKB-UniRule"/>
</dbReference>
<dbReference type="eggNOG" id="COG0541">
    <property type="taxonomic scope" value="Bacteria"/>
</dbReference>
<dbReference type="RefSeq" id="WP_006904994.1">
    <property type="nucleotide sequence ID" value="NZ_JH976536.1"/>
</dbReference>
<dbReference type="AlphaFoldDB" id="K6QBH2"/>
<evidence type="ECO:0000313" key="11">
    <source>
        <dbReference type="EMBL" id="EKP93701.1"/>
    </source>
</evidence>
<dbReference type="PANTHER" id="PTHR11564:SF5">
    <property type="entry name" value="SIGNAL RECOGNITION PARTICLE SUBUNIT SRP54"/>
    <property type="match status" value="1"/>
</dbReference>
<comment type="similarity">
    <text evidence="1 9">Belongs to the GTP-binding SRP family. SRP54 subfamily.</text>
</comment>
<protein>
    <recommendedName>
        <fullName evidence="9">Signal recognition particle protein</fullName>
        <ecNumber evidence="9">3.6.5.4</ecNumber>
    </recommendedName>
    <alternativeName>
        <fullName evidence="9">Fifty-four homolog</fullName>
    </alternativeName>
</protein>
<evidence type="ECO:0000256" key="3">
    <source>
        <dbReference type="ARBA" id="ARBA00022801"/>
    </source>
</evidence>
<evidence type="ECO:0000256" key="5">
    <source>
        <dbReference type="ARBA" id="ARBA00023134"/>
    </source>
</evidence>
<dbReference type="Pfam" id="PF00448">
    <property type="entry name" value="SRP54"/>
    <property type="match status" value="1"/>
</dbReference>
<comment type="function">
    <text evidence="9">Involved in targeting and insertion of nascent membrane proteins into the cytoplasmic membrane. Binds to the hydrophobic signal sequence of the ribosome-nascent chain (RNC) as it emerges from the ribosomes. The SRP-RNC complex is then targeted to the cytoplasmic membrane where it interacts with the SRP receptor FtsY.</text>
</comment>
<dbReference type="SMART" id="SM00963">
    <property type="entry name" value="SRP54_N"/>
    <property type="match status" value="1"/>
</dbReference>
<keyword evidence="6 9" id="KW-0733">Signal recognition particle</keyword>
<evidence type="ECO:0000259" key="10">
    <source>
        <dbReference type="PROSITE" id="PS00300"/>
    </source>
</evidence>